<evidence type="ECO:0000313" key="4">
    <source>
        <dbReference type="Proteomes" id="UP000653493"/>
    </source>
</evidence>
<sequence length="348" mass="37293">MATARATGRIGVTHEWGVLREAVVGRVIDFRVPEQLGAGLPGTLDFLPAPTRSRLPEWAGKPWSEADPEGYGRAVAQADGLARFLAGRGVAVHRPRELTEAELSAYGREGDRFSMQTFVRDPMVVVGDHVVETALRLPARFKERFGLRPVFAEAVARGARYSVMPPPAPFPLKEMPTAAGPFLEGGDVLLFGRDVLVGCGRGGTASDRAGARWLADLLGDGYRVRTVPLSERVIHLDDGLTAVREGLAVVCREQFPEGVPDPVAGWELIDVSLADAVDLLAGNSLVLGPGEVVVDERLTDLAEALTARDVTVHTLPFDAVTVFAGGFRCAHHPLVREPAVNNAAGRYS</sequence>
<organism evidence="3 4">
    <name type="scientific">Streptomyces griseoviridis</name>
    <dbReference type="NCBI Taxonomy" id="45398"/>
    <lineage>
        <taxon>Bacteria</taxon>
        <taxon>Bacillati</taxon>
        <taxon>Actinomycetota</taxon>
        <taxon>Actinomycetes</taxon>
        <taxon>Kitasatosporales</taxon>
        <taxon>Streptomycetaceae</taxon>
        <taxon>Streptomyces</taxon>
    </lineage>
</organism>
<dbReference type="EMBL" id="BMSL01000002">
    <property type="protein sequence ID" value="GGS28039.1"/>
    <property type="molecule type" value="Genomic_DNA"/>
</dbReference>
<dbReference type="Gene3D" id="3.75.10.10">
    <property type="entry name" value="L-arginine/glycine Amidinotransferase, Chain A"/>
    <property type="match status" value="1"/>
</dbReference>
<name>A0A918GC44_STRGD</name>
<dbReference type="AlphaFoldDB" id="A0A918GC44"/>
<dbReference type="InterPro" id="IPR033195">
    <property type="entry name" value="AmidinoTrfase"/>
</dbReference>
<comment type="caution">
    <text evidence="3">The sequence shown here is derived from an EMBL/GenBank/DDBJ whole genome shotgun (WGS) entry which is preliminary data.</text>
</comment>
<accession>A0A918GC44</accession>
<dbReference type="PANTHER" id="PTHR10488:SF1">
    <property type="entry name" value="GLYCINE AMIDINOTRANSFERASE, MITOCHONDRIAL"/>
    <property type="match status" value="1"/>
</dbReference>
<dbReference type="Proteomes" id="UP000653493">
    <property type="component" value="Unassembled WGS sequence"/>
</dbReference>
<keyword evidence="4" id="KW-1185">Reference proteome</keyword>
<evidence type="ECO:0000313" key="3">
    <source>
        <dbReference type="EMBL" id="GGS28039.1"/>
    </source>
</evidence>
<proteinExistence type="inferred from homology"/>
<keyword evidence="2" id="KW-0808">Transferase</keyword>
<evidence type="ECO:0000256" key="1">
    <source>
        <dbReference type="ARBA" id="ARBA00006943"/>
    </source>
</evidence>
<comment type="similarity">
    <text evidence="1">Belongs to the amidinotransferase family.</text>
</comment>
<reference evidence="3" key="1">
    <citation type="journal article" date="2014" name="Int. J. Syst. Evol. Microbiol.">
        <title>Complete genome sequence of Corynebacterium casei LMG S-19264T (=DSM 44701T), isolated from a smear-ripened cheese.</title>
        <authorList>
            <consortium name="US DOE Joint Genome Institute (JGI-PGF)"/>
            <person name="Walter F."/>
            <person name="Albersmeier A."/>
            <person name="Kalinowski J."/>
            <person name="Ruckert C."/>
        </authorList>
    </citation>
    <scope>NUCLEOTIDE SEQUENCE</scope>
    <source>
        <strain evidence="3">JCM 4234</strain>
    </source>
</reference>
<evidence type="ECO:0000256" key="2">
    <source>
        <dbReference type="ARBA" id="ARBA00022679"/>
    </source>
</evidence>
<dbReference type="SUPFAM" id="SSF55909">
    <property type="entry name" value="Pentein"/>
    <property type="match status" value="1"/>
</dbReference>
<reference evidence="3" key="2">
    <citation type="submission" date="2020-09" db="EMBL/GenBank/DDBJ databases">
        <authorList>
            <person name="Sun Q."/>
            <person name="Ohkuma M."/>
        </authorList>
    </citation>
    <scope>NUCLEOTIDE SEQUENCE</scope>
    <source>
        <strain evidence="3">JCM 4234</strain>
    </source>
</reference>
<gene>
    <name evidence="3" type="ORF">GCM10010238_16150</name>
</gene>
<dbReference type="GO" id="GO:0015067">
    <property type="term" value="F:amidinotransferase activity"/>
    <property type="evidence" value="ECO:0007669"/>
    <property type="project" value="InterPro"/>
</dbReference>
<dbReference type="PANTHER" id="PTHR10488">
    <property type="entry name" value="GLYCINE AMIDINOTRANSFERASE, MITOCHONDRIAL"/>
    <property type="match status" value="1"/>
</dbReference>
<protein>
    <submittedName>
        <fullName evidence="3">Amidinotransferase</fullName>
    </submittedName>
</protein>